<dbReference type="PANTHER" id="PTHR31479:SF15">
    <property type="entry name" value="FUNGAL LIPASE-LIKE DOMAIN-CONTAINING PROTEIN"/>
    <property type="match status" value="1"/>
</dbReference>
<keyword evidence="2" id="KW-1185">Reference proteome</keyword>
<sequence length="312" mass="35698">MDSGDVFAESGPKLMMARAGVGSSPPTMIETDWCSSEHRRCVAACIVKGTYGLESDREKGRLRNTRENKQALAPAWWTSFHFRLLQTLECDCFSCDLFVGANRSFIYGAIYEYEPPGAAGRHPIALNKQHICRRFRKAREQVEQLLKKITNGASDGVWLAGHSLGASIALDEGCYLPTFLFNPPLLSLAPLAELLRMSDAARRDLCVAKCTVKAAFGSTFLRSHVRRMEGLFQRLEDWVPELFLHRRDIICQGFIDYLEQRQEILDRVPPEFRWLAEEAMELSLRDHLLLQQWWEPDNHLNLSSRQYGYRTV</sequence>
<dbReference type="OMA" id="HEKDFIC"/>
<evidence type="ECO:0000313" key="2">
    <source>
        <dbReference type="Proteomes" id="UP000298652"/>
    </source>
</evidence>
<gene>
    <name evidence="1" type="ORF">SEVIR_2G347300v2</name>
</gene>
<protein>
    <recommendedName>
        <fullName evidence="3">Fungal lipase-like domain-containing protein</fullName>
    </recommendedName>
</protein>
<evidence type="ECO:0008006" key="3">
    <source>
        <dbReference type="Google" id="ProtNLM"/>
    </source>
</evidence>
<name>A0A4U6W1B7_SETVI</name>
<dbReference type="EMBL" id="CM016553">
    <property type="protein sequence ID" value="TKW35073.1"/>
    <property type="molecule type" value="Genomic_DNA"/>
</dbReference>
<dbReference type="Gramene" id="TKW35073">
    <property type="protein sequence ID" value="TKW35073"/>
    <property type="gene ID" value="SEVIR_2G347300v2"/>
</dbReference>
<accession>A0A4U6W1B7</accession>
<evidence type="ECO:0000313" key="1">
    <source>
        <dbReference type="EMBL" id="TKW35073.1"/>
    </source>
</evidence>
<organism evidence="1 2">
    <name type="scientific">Setaria viridis</name>
    <name type="common">Green bristlegrass</name>
    <name type="synonym">Setaria italica subsp. viridis</name>
    <dbReference type="NCBI Taxonomy" id="4556"/>
    <lineage>
        <taxon>Eukaryota</taxon>
        <taxon>Viridiplantae</taxon>
        <taxon>Streptophyta</taxon>
        <taxon>Embryophyta</taxon>
        <taxon>Tracheophyta</taxon>
        <taxon>Spermatophyta</taxon>
        <taxon>Magnoliopsida</taxon>
        <taxon>Liliopsida</taxon>
        <taxon>Poales</taxon>
        <taxon>Poaceae</taxon>
        <taxon>PACMAD clade</taxon>
        <taxon>Panicoideae</taxon>
        <taxon>Panicodae</taxon>
        <taxon>Paniceae</taxon>
        <taxon>Cenchrinae</taxon>
        <taxon>Setaria</taxon>
    </lineage>
</organism>
<dbReference type="AlphaFoldDB" id="A0A4U6W1B7"/>
<dbReference type="Proteomes" id="UP000298652">
    <property type="component" value="Chromosome 2"/>
</dbReference>
<dbReference type="PANTHER" id="PTHR31479">
    <property type="entry name" value="ALPHA/BETA-HYDROLASES SUPERFAMILY PROTEIN"/>
    <property type="match status" value="1"/>
</dbReference>
<dbReference type="SUPFAM" id="SSF53474">
    <property type="entry name" value="alpha/beta-Hydrolases"/>
    <property type="match status" value="1"/>
</dbReference>
<dbReference type="InterPro" id="IPR029058">
    <property type="entry name" value="AB_hydrolase_fold"/>
</dbReference>
<reference evidence="1" key="1">
    <citation type="submission" date="2019-03" db="EMBL/GenBank/DDBJ databases">
        <title>WGS assembly of Setaria viridis.</title>
        <authorList>
            <person name="Huang P."/>
            <person name="Jenkins J."/>
            <person name="Grimwood J."/>
            <person name="Barry K."/>
            <person name="Healey A."/>
            <person name="Mamidi S."/>
            <person name="Sreedasyam A."/>
            <person name="Shu S."/>
            <person name="Feldman M."/>
            <person name="Wu J."/>
            <person name="Yu Y."/>
            <person name="Chen C."/>
            <person name="Johnson J."/>
            <person name="Rokhsar D."/>
            <person name="Baxter I."/>
            <person name="Schmutz J."/>
            <person name="Brutnell T."/>
            <person name="Kellogg E."/>
        </authorList>
    </citation>
    <scope>NUCLEOTIDE SEQUENCE [LARGE SCALE GENOMIC DNA]</scope>
</reference>
<proteinExistence type="predicted"/>